<dbReference type="GO" id="GO:0000160">
    <property type="term" value="P:phosphorelay signal transduction system"/>
    <property type="evidence" value="ECO:0007669"/>
    <property type="project" value="InterPro"/>
</dbReference>
<evidence type="ECO:0000256" key="3">
    <source>
        <dbReference type="ARBA" id="ARBA00023125"/>
    </source>
</evidence>
<dbReference type="EMBL" id="AZHW01000777">
    <property type="protein sequence ID" value="ETW96504.1"/>
    <property type="molecule type" value="Genomic_DNA"/>
</dbReference>
<dbReference type="InterPro" id="IPR001789">
    <property type="entry name" value="Sig_transdc_resp-reg_receiver"/>
</dbReference>
<dbReference type="SUPFAM" id="SSF46894">
    <property type="entry name" value="C-terminal effector domain of the bipartite response regulators"/>
    <property type="match status" value="1"/>
</dbReference>
<keyword evidence="2" id="KW-0805">Transcription regulation</keyword>
<dbReference type="GO" id="GO:0006355">
    <property type="term" value="P:regulation of DNA-templated transcription"/>
    <property type="evidence" value="ECO:0007669"/>
    <property type="project" value="InterPro"/>
</dbReference>
<dbReference type="GO" id="GO:0003677">
    <property type="term" value="F:DNA binding"/>
    <property type="evidence" value="ECO:0007669"/>
    <property type="project" value="UniProtKB-KW"/>
</dbReference>
<dbReference type="HOGENOM" id="CLU_000445_90_1_7"/>
<evidence type="ECO:0000259" key="7">
    <source>
        <dbReference type="PROSITE" id="PS50110"/>
    </source>
</evidence>
<dbReference type="PANTHER" id="PTHR43214:SF41">
    <property type="entry name" value="NITRATE_NITRITE RESPONSE REGULATOR PROTEIN NARP"/>
    <property type="match status" value="1"/>
</dbReference>
<organism evidence="8 9">
    <name type="scientific">Entotheonella factor</name>
    <dbReference type="NCBI Taxonomy" id="1429438"/>
    <lineage>
        <taxon>Bacteria</taxon>
        <taxon>Pseudomonadati</taxon>
        <taxon>Nitrospinota/Tectimicrobiota group</taxon>
        <taxon>Candidatus Tectimicrobiota</taxon>
        <taxon>Candidatus Entotheonellia</taxon>
        <taxon>Candidatus Entotheonellales</taxon>
        <taxon>Candidatus Entotheonellaceae</taxon>
        <taxon>Candidatus Entotheonella</taxon>
    </lineage>
</organism>
<dbReference type="SMART" id="SM00448">
    <property type="entry name" value="REC"/>
    <property type="match status" value="1"/>
</dbReference>
<reference evidence="8 9" key="1">
    <citation type="journal article" date="2014" name="Nature">
        <title>An environmental bacterial taxon with a large and distinct metabolic repertoire.</title>
        <authorList>
            <person name="Wilson M.C."/>
            <person name="Mori T."/>
            <person name="Ruckert C."/>
            <person name="Uria A.R."/>
            <person name="Helf M.J."/>
            <person name="Takada K."/>
            <person name="Gernert C."/>
            <person name="Steffens U.A."/>
            <person name="Heycke N."/>
            <person name="Schmitt S."/>
            <person name="Rinke C."/>
            <person name="Helfrich E.J."/>
            <person name="Brachmann A.O."/>
            <person name="Gurgui C."/>
            <person name="Wakimoto T."/>
            <person name="Kracht M."/>
            <person name="Crusemann M."/>
            <person name="Hentschel U."/>
            <person name="Abe I."/>
            <person name="Matsunaga S."/>
            <person name="Kalinowski J."/>
            <person name="Takeyama H."/>
            <person name="Piel J."/>
        </authorList>
    </citation>
    <scope>NUCLEOTIDE SEQUENCE [LARGE SCALE GENOMIC DNA]</scope>
    <source>
        <strain evidence="9">TSY1</strain>
    </source>
</reference>
<evidence type="ECO:0000256" key="5">
    <source>
        <dbReference type="PROSITE-ProRule" id="PRU00169"/>
    </source>
</evidence>
<dbReference type="Pfam" id="PF00072">
    <property type="entry name" value="Response_reg"/>
    <property type="match status" value="1"/>
</dbReference>
<dbReference type="InterPro" id="IPR011006">
    <property type="entry name" value="CheY-like_superfamily"/>
</dbReference>
<keyword evidence="3" id="KW-0238">DNA-binding</keyword>
<dbReference type="SUPFAM" id="SSF52172">
    <property type="entry name" value="CheY-like"/>
    <property type="match status" value="1"/>
</dbReference>
<sequence>MIRIFIADNQAVVREDIKRIIDDVADMLVVGEAQTDQDLSARIDTDAIDLVILDISMPSGNGLELLQELKQAQPWLPVLVFSGHPEHHHAMRAFKAGAKGYLTKDCPPEELICAIRKVAKGGCYASPALAEHLILSMAQEAEQPLHARLSNREYQVLCMLASGKTVSAIGEELALSVKTISTYRSRLLEKLQMRTTAELIHYAIQHRLVE</sequence>
<dbReference type="Proteomes" id="UP000019141">
    <property type="component" value="Unassembled WGS sequence"/>
</dbReference>
<keyword evidence="1 5" id="KW-0597">Phosphoprotein</keyword>
<dbReference type="InterPro" id="IPR000792">
    <property type="entry name" value="Tscrpt_reg_LuxR_C"/>
</dbReference>
<dbReference type="CDD" id="cd06170">
    <property type="entry name" value="LuxR_C_like"/>
    <property type="match status" value="1"/>
</dbReference>
<accession>W4LF07</accession>
<dbReference type="InterPro" id="IPR016032">
    <property type="entry name" value="Sig_transdc_resp-reg_C-effctor"/>
</dbReference>
<evidence type="ECO:0000256" key="1">
    <source>
        <dbReference type="ARBA" id="ARBA00022553"/>
    </source>
</evidence>
<evidence type="ECO:0000313" key="8">
    <source>
        <dbReference type="EMBL" id="ETW96504.1"/>
    </source>
</evidence>
<comment type="caution">
    <text evidence="8">The sequence shown here is derived from an EMBL/GenBank/DDBJ whole genome shotgun (WGS) entry which is preliminary data.</text>
</comment>
<feature type="modified residue" description="4-aspartylphosphate" evidence="5">
    <location>
        <position position="54"/>
    </location>
</feature>
<proteinExistence type="predicted"/>
<dbReference type="PROSITE" id="PS00622">
    <property type="entry name" value="HTH_LUXR_1"/>
    <property type="match status" value="1"/>
</dbReference>
<name>W4LF07_ENTF1</name>
<dbReference type="CDD" id="cd17535">
    <property type="entry name" value="REC_NarL-like"/>
    <property type="match status" value="1"/>
</dbReference>
<protein>
    <recommendedName>
        <fullName evidence="10">LuxR family transcriptional regulator</fullName>
    </recommendedName>
</protein>
<keyword evidence="4" id="KW-0804">Transcription</keyword>
<evidence type="ECO:0000313" key="9">
    <source>
        <dbReference type="Proteomes" id="UP000019141"/>
    </source>
</evidence>
<feature type="domain" description="Response regulatory" evidence="7">
    <location>
        <begin position="3"/>
        <end position="119"/>
    </location>
</feature>
<dbReference type="PATRIC" id="fig|1429438.4.peg.5039"/>
<dbReference type="PROSITE" id="PS50110">
    <property type="entry name" value="RESPONSE_REGULATORY"/>
    <property type="match status" value="1"/>
</dbReference>
<feature type="domain" description="HTH luxR-type" evidence="6">
    <location>
        <begin position="142"/>
        <end position="207"/>
    </location>
</feature>
<dbReference type="InterPro" id="IPR058245">
    <property type="entry name" value="NreC/VraR/RcsB-like_REC"/>
</dbReference>
<evidence type="ECO:0000256" key="4">
    <source>
        <dbReference type="ARBA" id="ARBA00023163"/>
    </source>
</evidence>
<dbReference type="PROSITE" id="PS50043">
    <property type="entry name" value="HTH_LUXR_2"/>
    <property type="match status" value="1"/>
</dbReference>
<dbReference type="PRINTS" id="PR00038">
    <property type="entry name" value="HTHLUXR"/>
</dbReference>
<gene>
    <name evidence="8" type="ORF">ETSY1_26390</name>
</gene>
<evidence type="ECO:0000259" key="6">
    <source>
        <dbReference type="PROSITE" id="PS50043"/>
    </source>
</evidence>
<dbReference type="Pfam" id="PF00196">
    <property type="entry name" value="GerE"/>
    <property type="match status" value="1"/>
</dbReference>
<dbReference type="InterPro" id="IPR039420">
    <property type="entry name" value="WalR-like"/>
</dbReference>
<evidence type="ECO:0000256" key="2">
    <source>
        <dbReference type="ARBA" id="ARBA00023015"/>
    </source>
</evidence>
<dbReference type="SMART" id="SM00421">
    <property type="entry name" value="HTH_LUXR"/>
    <property type="match status" value="1"/>
</dbReference>
<dbReference type="PANTHER" id="PTHR43214">
    <property type="entry name" value="TWO-COMPONENT RESPONSE REGULATOR"/>
    <property type="match status" value="1"/>
</dbReference>
<dbReference type="Gene3D" id="3.40.50.2300">
    <property type="match status" value="1"/>
</dbReference>
<dbReference type="AlphaFoldDB" id="W4LF07"/>
<evidence type="ECO:0008006" key="10">
    <source>
        <dbReference type="Google" id="ProtNLM"/>
    </source>
</evidence>
<keyword evidence="9" id="KW-1185">Reference proteome</keyword>